<accession>A0A8T1DFM3</accession>
<protein>
    <submittedName>
        <fullName evidence="3">Uncharacterized protein</fullName>
    </submittedName>
</protein>
<proteinExistence type="predicted"/>
<feature type="region of interest" description="Disordered" evidence="1">
    <location>
        <begin position="139"/>
        <end position="158"/>
    </location>
</feature>
<dbReference type="Proteomes" id="UP000736787">
    <property type="component" value="Unassembled WGS sequence"/>
</dbReference>
<name>A0A8T1DFM3_9STRA</name>
<comment type="caution">
    <text evidence="3">The sequence shown here is derived from an EMBL/GenBank/DDBJ whole genome shotgun (WGS) entry which is preliminary data.</text>
</comment>
<dbReference type="AlphaFoldDB" id="A0A8T1DFM3"/>
<sequence length="316" mass="33945">MAATIDERKLLAGVQTGEAPGCTLNDLRMLVQETTIKGVGSGYKTLHDGAVLTLSRNAFGRAIDTCFARKNQLSISVSGGIFLHVARLKTTAIQGISIYKAATHWEQCMLHGFGMLFVGDSDPSSYVFPLVPHAAAAYKKKTDEQAEPPAKRARGRPNVSKYSNDIITLVSERLTKTSDSLPAGLSCHSLRRGSVAYANASPQLVIQWILSRGAWLLDSLTKALAYVGTTTREDQCVGKVLAGYKDPHLPCIIPSVTTLKELLPELEYPQLLTPRGQLFKNVSGFTDASLNVDTAVLNGALAALLIHLKDVAAAVT</sequence>
<dbReference type="Proteomes" id="UP000735874">
    <property type="component" value="Unassembled WGS sequence"/>
</dbReference>
<dbReference type="EMBL" id="RCMK01000299">
    <property type="protein sequence ID" value="KAG2937852.1"/>
    <property type="molecule type" value="Genomic_DNA"/>
</dbReference>
<reference evidence="3" key="1">
    <citation type="submission" date="2018-10" db="EMBL/GenBank/DDBJ databases">
        <title>Effector identification in a new, highly contiguous assembly of the strawberry crown rot pathogen Phytophthora cactorum.</title>
        <authorList>
            <person name="Armitage A.D."/>
            <person name="Nellist C.F."/>
            <person name="Bates H."/>
            <person name="Vickerstaff R.J."/>
            <person name="Harrison R.J."/>
        </authorList>
    </citation>
    <scope>NUCLEOTIDE SEQUENCE</scope>
    <source>
        <strain evidence="2">15-7</strain>
        <strain evidence="3">4040</strain>
    </source>
</reference>
<evidence type="ECO:0000313" key="3">
    <source>
        <dbReference type="EMBL" id="KAG2937852.1"/>
    </source>
</evidence>
<evidence type="ECO:0000256" key="1">
    <source>
        <dbReference type="SAM" id="MobiDB-lite"/>
    </source>
</evidence>
<dbReference type="EMBL" id="RCMG01000289">
    <property type="protein sequence ID" value="KAG2857490.1"/>
    <property type="molecule type" value="Genomic_DNA"/>
</dbReference>
<evidence type="ECO:0000313" key="4">
    <source>
        <dbReference type="Proteomes" id="UP000736787"/>
    </source>
</evidence>
<gene>
    <name evidence="2" type="ORF">PC113_g10649</name>
    <name evidence="3" type="ORF">PC117_g11515</name>
</gene>
<organism evidence="3 4">
    <name type="scientific">Phytophthora cactorum</name>
    <dbReference type="NCBI Taxonomy" id="29920"/>
    <lineage>
        <taxon>Eukaryota</taxon>
        <taxon>Sar</taxon>
        <taxon>Stramenopiles</taxon>
        <taxon>Oomycota</taxon>
        <taxon>Peronosporomycetes</taxon>
        <taxon>Peronosporales</taxon>
        <taxon>Peronosporaceae</taxon>
        <taxon>Phytophthora</taxon>
    </lineage>
</organism>
<dbReference type="VEuPathDB" id="FungiDB:PC110_g15573"/>
<evidence type="ECO:0000313" key="2">
    <source>
        <dbReference type="EMBL" id="KAG2857490.1"/>
    </source>
</evidence>